<evidence type="ECO:0000313" key="2">
    <source>
        <dbReference type="EMBL" id="KAK0136744.1"/>
    </source>
</evidence>
<sequence>MCFVDLEKAFDHVPRGVLWGVLREYGVSDPLIRAVRSLYDRCQSLVRIAGNKSDLFPMRVGLRQGCPLSPILFIIFMDRISRHSQGVEGVQFGDLRIGSLLFADDVVLLASSDRDLQLSLDRFAAECEAAGMRISTSKSESMVLNQKRVECTLRVGDEILPQVEEFKHLGEIDRRIGAASAVMRTLHGSVVVKRELSRKEKLSIYQSIYVPALTYGHELWVMTERTRSRVQVAEMSFLRRVAGLSLRDRVKSSVIREELGVDPLLLRVERSQMRWLGHLVRMPPGRLPGEVFRARPTGRRPRGRPMTRWRDYGPHVRRLRRPYAQKRGVRKKKWRSTLTFRCMKREMTVEMCGASRQLHGWRTYVSTAIVPLATLRGDAGKL</sequence>
<dbReference type="PANTHER" id="PTHR47027">
    <property type="entry name" value="REVERSE TRANSCRIPTASE DOMAIN-CONTAINING PROTEIN"/>
    <property type="match status" value="1"/>
</dbReference>
<dbReference type="InterPro" id="IPR000477">
    <property type="entry name" value="RT_dom"/>
</dbReference>
<dbReference type="Proteomes" id="UP001174136">
    <property type="component" value="Unassembled WGS sequence"/>
</dbReference>
<dbReference type="InterPro" id="IPR043502">
    <property type="entry name" value="DNA/RNA_pol_sf"/>
</dbReference>
<name>A0AA47MB01_MERPO</name>
<keyword evidence="3" id="KW-1185">Reference proteome</keyword>
<dbReference type="EMBL" id="JAOPHQ010005129">
    <property type="protein sequence ID" value="KAK0136744.1"/>
    <property type="molecule type" value="Genomic_DNA"/>
</dbReference>
<gene>
    <name evidence="2" type="primary">F52C9.6_76</name>
    <name evidence="2" type="ORF">N1851_027097</name>
</gene>
<dbReference type="SUPFAM" id="SSF56672">
    <property type="entry name" value="DNA/RNA polymerases"/>
    <property type="match status" value="1"/>
</dbReference>
<evidence type="ECO:0000259" key="1">
    <source>
        <dbReference type="PROSITE" id="PS50878"/>
    </source>
</evidence>
<organism evidence="2 3">
    <name type="scientific">Merluccius polli</name>
    <name type="common">Benguela hake</name>
    <name type="synonym">Merluccius cadenati</name>
    <dbReference type="NCBI Taxonomy" id="89951"/>
    <lineage>
        <taxon>Eukaryota</taxon>
        <taxon>Metazoa</taxon>
        <taxon>Chordata</taxon>
        <taxon>Craniata</taxon>
        <taxon>Vertebrata</taxon>
        <taxon>Euteleostomi</taxon>
        <taxon>Actinopterygii</taxon>
        <taxon>Neopterygii</taxon>
        <taxon>Teleostei</taxon>
        <taxon>Neoteleostei</taxon>
        <taxon>Acanthomorphata</taxon>
        <taxon>Zeiogadaria</taxon>
        <taxon>Gadariae</taxon>
        <taxon>Gadiformes</taxon>
        <taxon>Gadoidei</taxon>
        <taxon>Merlucciidae</taxon>
        <taxon>Merluccius</taxon>
    </lineage>
</organism>
<dbReference type="AlphaFoldDB" id="A0AA47MB01"/>
<feature type="domain" description="Reverse transcriptase" evidence="1">
    <location>
        <begin position="1"/>
        <end position="159"/>
    </location>
</feature>
<evidence type="ECO:0000313" key="3">
    <source>
        <dbReference type="Proteomes" id="UP001174136"/>
    </source>
</evidence>
<dbReference type="PROSITE" id="PS50878">
    <property type="entry name" value="RT_POL"/>
    <property type="match status" value="1"/>
</dbReference>
<proteinExistence type="predicted"/>
<dbReference type="Pfam" id="PF00078">
    <property type="entry name" value="RVT_1"/>
    <property type="match status" value="1"/>
</dbReference>
<dbReference type="PANTHER" id="PTHR47027:SF30">
    <property type="entry name" value="THAP-TYPE DOMAIN-CONTAINING PROTEIN"/>
    <property type="match status" value="1"/>
</dbReference>
<reference evidence="2" key="1">
    <citation type="journal article" date="2023" name="Front. Mar. Sci.">
        <title>A new Merluccius polli reference genome to investigate the effects of global change in West African waters.</title>
        <authorList>
            <person name="Mateo J.L."/>
            <person name="Blanco-Fernandez C."/>
            <person name="Garcia-Vazquez E."/>
            <person name="Machado-Schiaffino G."/>
        </authorList>
    </citation>
    <scope>NUCLEOTIDE SEQUENCE</scope>
    <source>
        <strain evidence="2">C29</strain>
        <tissue evidence="2">Fin</tissue>
    </source>
</reference>
<accession>A0AA47MB01</accession>
<protein>
    <submittedName>
        <fullName evidence="2">Uncharacterized transposon-derived protein F52C9.6</fullName>
    </submittedName>
</protein>
<dbReference type="CDD" id="cd01650">
    <property type="entry name" value="RT_nLTR_like"/>
    <property type="match status" value="1"/>
</dbReference>
<comment type="caution">
    <text evidence="2">The sequence shown here is derived from an EMBL/GenBank/DDBJ whole genome shotgun (WGS) entry which is preliminary data.</text>
</comment>